<name>A0A1A9UCM2_GLOAU</name>
<dbReference type="Proteomes" id="UP000078200">
    <property type="component" value="Unassembled WGS sequence"/>
</dbReference>
<dbReference type="VEuPathDB" id="VectorBase:GAUT000058"/>
<comment type="subcellular location">
    <subcellularLocation>
        <location evidence="1">Endosome</location>
    </subcellularLocation>
</comment>
<keyword evidence="3" id="KW-0813">Transport</keyword>
<reference evidence="6" key="1">
    <citation type="submission" date="2020-05" db="UniProtKB">
        <authorList>
            <consortium name="EnsemblMetazoa"/>
        </authorList>
    </citation>
    <scope>IDENTIFICATION</scope>
    <source>
        <strain evidence="6">TTRI</strain>
    </source>
</reference>
<organism evidence="6 7">
    <name type="scientific">Glossina austeni</name>
    <name type="common">Savannah tsetse fly</name>
    <dbReference type="NCBI Taxonomy" id="7395"/>
    <lineage>
        <taxon>Eukaryota</taxon>
        <taxon>Metazoa</taxon>
        <taxon>Ecdysozoa</taxon>
        <taxon>Arthropoda</taxon>
        <taxon>Hexapoda</taxon>
        <taxon>Insecta</taxon>
        <taxon>Pterygota</taxon>
        <taxon>Neoptera</taxon>
        <taxon>Endopterygota</taxon>
        <taxon>Diptera</taxon>
        <taxon>Brachycera</taxon>
        <taxon>Muscomorpha</taxon>
        <taxon>Hippoboscoidea</taxon>
        <taxon>Glossinidae</taxon>
        <taxon>Glossina</taxon>
    </lineage>
</organism>
<keyword evidence="5" id="KW-0653">Protein transport</keyword>
<accession>A0A1A9UCM2</accession>
<comment type="similarity">
    <text evidence="2">Belongs to the VPS35L family.</text>
</comment>
<proteinExistence type="inferred from homology"/>
<evidence type="ECO:0000256" key="1">
    <source>
        <dbReference type="ARBA" id="ARBA00004177"/>
    </source>
</evidence>
<dbReference type="PANTHER" id="PTHR13673">
    <property type="entry name" value="ESOPHAGEAL CANCER ASSOCIATED PROTEIN"/>
    <property type="match status" value="1"/>
</dbReference>
<evidence type="ECO:0000256" key="4">
    <source>
        <dbReference type="ARBA" id="ARBA00022753"/>
    </source>
</evidence>
<dbReference type="AlphaFoldDB" id="A0A1A9UCM2"/>
<evidence type="ECO:0000313" key="7">
    <source>
        <dbReference type="Proteomes" id="UP000078200"/>
    </source>
</evidence>
<evidence type="ECO:0008006" key="8">
    <source>
        <dbReference type="Google" id="ProtNLM"/>
    </source>
</evidence>
<dbReference type="STRING" id="7395.A0A1A9UCM2"/>
<keyword evidence="7" id="KW-1185">Reference proteome</keyword>
<dbReference type="PANTHER" id="PTHR13673:SF0">
    <property type="entry name" value="VPS35 ENDOSOMAL PROTEIN-SORTING FACTOR-LIKE"/>
    <property type="match status" value="1"/>
</dbReference>
<evidence type="ECO:0000256" key="2">
    <source>
        <dbReference type="ARBA" id="ARBA00010704"/>
    </source>
</evidence>
<dbReference type="EnsemblMetazoa" id="GAUT000058-RA">
    <property type="protein sequence ID" value="GAUT000058-PA"/>
    <property type="gene ID" value="GAUT000058"/>
</dbReference>
<dbReference type="GO" id="GO:0005768">
    <property type="term" value="C:endosome"/>
    <property type="evidence" value="ECO:0007669"/>
    <property type="project" value="UniProtKB-SubCell"/>
</dbReference>
<dbReference type="GO" id="GO:0032456">
    <property type="term" value="P:endocytic recycling"/>
    <property type="evidence" value="ECO:0007669"/>
    <property type="project" value="InterPro"/>
</dbReference>
<evidence type="ECO:0000256" key="3">
    <source>
        <dbReference type="ARBA" id="ARBA00022448"/>
    </source>
</evidence>
<sequence length="973" mass="111277">MANSVIGDWECIPRSYEVTKNFLQSFHTFDHPLKLSTVTMVDSKGTRVSLGSNSSSRSSSISLLNDPLLLTLDGTDPLSQFARQEQELIDPLTQMASEYVRGTFQKSKNKKREKDFSLADDSFNWNAKRLSILNKFTTSEKLSISTSFLSVGNAGTGTDAIKVHTVVSDKLKFRLEQLDDFGDTSIRHLMDLTQQDYIQRIEQLNQELVQSWHNDQRVKALKIAIQCSKILSDTSVLSFYPSQFVLITDILDIFGKLVYERLKQKAYSGPESSRKLNTECARDTCQNWFFKVASIRELLPRLYVEIAILKCYEFLNECSYEDILQRLTLMIRGIGDPLIAVYVRCYLVRIGATVTSTKEYIYNNFKDFLTVYHMIFAGSIRSELNRQRVDMTKYLSLYGPAVNFILQAVAYKNNLYTEEILKQVKTIKNNGPILMAILQAFMSEFIAARALEIVQLLSQSHTEGISKSQLFRALGLSMAVCAPLCEERSEFLKEAFLTINTFTDPSEYITCVETWSQFIANNFPINETNRLLHEIITRLSSTKICEKHFQQLHNILDKILENQKNIELLVIQESFLPFLNLFHKDAMKSEACKRILIIYKRNSHEYTTDAGVISALMYVGKILNDSLTALTVADEKRQISHLISNFIRKVYFGRDLECQLSFYVEARGTFSNLDTVYGTLVQNVNKLAMEAYSIVHDNQTRKTQAFVKACIAFSFITIPSISCICQQMDLYMLSGQVALVNQCMGQADACFEAALNLITELPTALEIDGKVKSMDSYVVSYLSNMLATLVVVPDSPEEGVLHLLRLLLEVIQKFSFATNSLGPVTVYLNVLDMLYVQSLENFPYHITGVISNDELYGRDPKFLNEVNNLCVYVVEKILQQLKQLGVEQQYKMQTILSLELMLRIIRYANLDKEQTFQLALNLWLLARKHESLLDVKHFPRIVRAIENIYNLTKDTNTKRAQSLQQFMEHINHK</sequence>
<evidence type="ECO:0000256" key="5">
    <source>
        <dbReference type="ARBA" id="ARBA00022927"/>
    </source>
</evidence>
<protein>
    <recommendedName>
        <fullName evidence="8">VPS35 endosomal protein sorting factor-like</fullName>
    </recommendedName>
</protein>
<dbReference type="InterPro" id="IPR029705">
    <property type="entry name" value="VPS35L"/>
</dbReference>
<keyword evidence="4" id="KW-0967">Endosome</keyword>
<dbReference type="GO" id="GO:0015031">
    <property type="term" value="P:protein transport"/>
    <property type="evidence" value="ECO:0007669"/>
    <property type="project" value="UniProtKB-KW"/>
</dbReference>
<evidence type="ECO:0000313" key="6">
    <source>
        <dbReference type="EnsemblMetazoa" id="GAUT000058-PA"/>
    </source>
</evidence>